<evidence type="ECO:0000256" key="1">
    <source>
        <dbReference type="SAM" id="SignalP"/>
    </source>
</evidence>
<evidence type="ECO:0000313" key="3">
    <source>
        <dbReference type="EMBL" id="KAG1776937.1"/>
    </source>
</evidence>
<dbReference type="CDD" id="cd02181">
    <property type="entry name" value="GH16_fungal_Lam16A_glucanase"/>
    <property type="match status" value="1"/>
</dbReference>
<reference evidence="3" key="1">
    <citation type="journal article" date="2020" name="New Phytol.">
        <title>Comparative genomics reveals dynamic genome evolution in host specialist ectomycorrhizal fungi.</title>
        <authorList>
            <person name="Lofgren L.A."/>
            <person name="Nguyen N.H."/>
            <person name="Vilgalys R."/>
            <person name="Ruytinx J."/>
            <person name="Liao H.L."/>
            <person name="Branco S."/>
            <person name="Kuo A."/>
            <person name="LaButti K."/>
            <person name="Lipzen A."/>
            <person name="Andreopoulos W."/>
            <person name="Pangilinan J."/>
            <person name="Riley R."/>
            <person name="Hundley H."/>
            <person name="Na H."/>
            <person name="Barry K."/>
            <person name="Grigoriev I.V."/>
            <person name="Stajich J.E."/>
            <person name="Kennedy P.G."/>
        </authorList>
    </citation>
    <scope>NUCLEOTIDE SEQUENCE</scope>
    <source>
        <strain evidence="3">DOB743</strain>
    </source>
</reference>
<evidence type="ECO:0000313" key="4">
    <source>
        <dbReference type="Proteomes" id="UP000714275"/>
    </source>
</evidence>
<dbReference type="OrthoDB" id="192832at2759"/>
<comment type="caution">
    <text evidence="3">The sequence shown here is derived from an EMBL/GenBank/DDBJ whole genome shotgun (WGS) entry which is preliminary data.</text>
</comment>
<dbReference type="Gene3D" id="2.60.120.200">
    <property type="match status" value="1"/>
</dbReference>
<dbReference type="AlphaFoldDB" id="A0A9P6ZVI0"/>
<accession>A0A9P6ZVI0</accession>
<dbReference type="InterPro" id="IPR013320">
    <property type="entry name" value="ConA-like_dom_sf"/>
</dbReference>
<feature type="domain" description="GH16" evidence="2">
    <location>
        <begin position="38"/>
        <end position="291"/>
    </location>
</feature>
<name>A0A9P6ZVI0_9AGAM</name>
<dbReference type="InterPro" id="IPR000757">
    <property type="entry name" value="Beta-glucanase-like"/>
</dbReference>
<dbReference type="SUPFAM" id="SSF49899">
    <property type="entry name" value="Concanavalin A-like lectins/glucanases"/>
    <property type="match status" value="1"/>
</dbReference>
<dbReference type="Pfam" id="PF26113">
    <property type="entry name" value="GH16_XgeA"/>
    <property type="match status" value="1"/>
</dbReference>
<dbReference type="Proteomes" id="UP000714275">
    <property type="component" value="Unassembled WGS sequence"/>
</dbReference>
<keyword evidence="1" id="KW-0732">Signal</keyword>
<protein>
    <submittedName>
        <fullName evidence="3">Glycoside hydrolase family 16 protein</fullName>
    </submittedName>
</protein>
<evidence type="ECO:0000259" key="2">
    <source>
        <dbReference type="PROSITE" id="PS51762"/>
    </source>
</evidence>
<dbReference type="PROSITE" id="PS51762">
    <property type="entry name" value="GH16_2"/>
    <property type="match status" value="1"/>
</dbReference>
<dbReference type="EMBL" id="JABBWD010000023">
    <property type="protein sequence ID" value="KAG1776937.1"/>
    <property type="molecule type" value="Genomic_DNA"/>
</dbReference>
<feature type="chain" id="PRO_5040312213" evidence="1">
    <location>
        <begin position="21"/>
        <end position="332"/>
    </location>
</feature>
<keyword evidence="4" id="KW-1185">Reference proteome</keyword>
<dbReference type="PANTHER" id="PTHR10963:SF24">
    <property type="entry name" value="GLYCOSIDASE C21B10.07-RELATED"/>
    <property type="match status" value="1"/>
</dbReference>
<dbReference type="InterPro" id="IPR050546">
    <property type="entry name" value="Glycosyl_Hydrlase_16"/>
</dbReference>
<gene>
    <name evidence="3" type="ORF">EV702DRAFT_1197606</name>
</gene>
<dbReference type="PANTHER" id="PTHR10963">
    <property type="entry name" value="GLYCOSYL HYDROLASE-RELATED"/>
    <property type="match status" value="1"/>
</dbReference>
<dbReference type="GO" id="GO:0004553">
    <property type="term" value="F:hydrolase activity, hydrolyzing O-glycosyl compounds"/>
    <property type="evidence" value="ECO:0007669"/>
    <property type="project" value="InterPro"/>
</dbReference>
<sequence>MYTRCAILAFASLVTVAVNAQSLLPSLTYDLIVSHVGYDFLGNFSWETADDPTNGCVNYVDKATALKENLTFVSDNKFVMRADDTKKVTKSARGRDSVRIHSLDAYDDALFVLDISHMPEGCATWPAWWTLSEKGPWPYGGEIDIIEGVNLGQRNLASLHTTPNCSMPNVRSQKGTTKSTSCDTSVNSNQGCGVSFPAQDSYGTSFNAVGGGFYIMEKSSTKGVSVWFITRDSLLLLGGQPLLDLVLLSTPDAYFPTDKNCDYSKHFDAHSIVFDLTLCGDWAGSESVWNASTCAEKASTCKSFVDNNPHEFIEAYWEINSLKIYTPYVLLR</sequence>
<organism evidence="3 4">
    <name type="scientific">Suillus placidus</name>
    <dbReference type="NCBI Taxonomy" id="48579"/>
    <lineage>
        <taxon>Eukaryota</taxon>
        <taxon>Fungi</taxon>
        <taxon>Dikarya</taxon>
        <taxon>Basidiomycota</taxon>
        <taxon>Agaricomycotina</taxon>
        <taxon>Agaricomycetes</taxon>
        <taxon>Agaricomycetidae</taxon>
        <taxon>Boletales</taxon>
        <taxon>Suillineae</taxon>
        <taxon>Suillaceae</taxon>
        <taxon>Suillus</taxon>
    </lineage>
</organism>
<keyword evidence="3" id="KW-0378">Hydrolase</keyword>
<dbReference type="GO" id="GO:0009251">
    <property type="term" value="P:glucan catabolic process"/>
    <property type="evidence" value="ECO:0007669"/>
    <property type="project" value="TreeGrafter"/>
</dbReference>
<feature type="signal peptide" evidence="1">
    <location>
        <begin position="1"/>
        <end position="20"/>
    </location>
</feature>
<proteinExistence type="predicted"/>